<dbReference type="Proteomes" id="UP000488956">
    <property type="component" value="Unassembled WGS sequence"/>
</dbReference>
<dbReference type="Proteomes" id="UP000476176">
    <property type="component" value="Unassembled WGS sequence"/>
</dbReference>
<keyword evidence="1" id="KW-0472">Membrane</keyword>
<dbReference type="AlphaFoldDB" id="A0A6A3HG18"/>
<keyword evidence="1" id="KW-0812">Transmembrane</keyword>
<feature type="transmembrane region" description="Helical" evidence="1">
    <location>
        <begin position="12"/>
        <end position="31"/>
    </location>
</feature>
<sequence>MLQSFFEDKLNYLNPVVPGLFAAAVAIAFYYTTGTTEPPTVEGEHGKVVAKRVRYLPFKIPVLAAEQRGAHARLGRRPDRPL</sequence>
<dbReference type="EMBL" id="QXFW01004033">
    <property type="protein sequence ID" value="KAE8967538.1"/>
    <property type="molecule type" value="Genomic_DNA"/>
</dbReference>
<evidence type="ECO:0000313" key="2">
    <source>
        <dbReference type="EMBL" id="KAE8967538.1"/>
    </source>
</evidence>
<dbReference type="EMBL" id="QXFX01004042">
    <property type="protein sequence ID" value="KAE9065745.1"/>
    <property type="molecule type" value="Genomic_DNA"/>
</dbReference>
<organism evidence="2 5">
    <name type="scientific">Phytophthora fragariae</name>
    <dbReference type="NCBI Taxonomy" id="53985"/>
    <lineage>
        <taxon>Eukaryota</taxon>
        <taxon>Sar</taxon>
        <taxon>Stramenopiles</taxon>
        <taxon>Oomycota</taxon>
        <taxon>Peronosporomycetes</taxon>
        <taxon>Peronosporales</taxon>
        <taxon>Peronosporaceae</taxon>
        <taxon>Phytophthora</taxon>
    </lineage>
</organism>
<evidence type="ECO:0000313" key="3">
    <source>
        <dbReference type="EMBL" id="KAE9065745.1"/>
    </source>
</evidence>
<gene>
    <name evidence="4" type="ORF">PF004_g3247</name>
    <name evidence="3" type="ORF">PF010_g28077</name>
    <name evidence="2" type="ORF">PF011_g27518</name>
</gene>
<accession>A0A6A3HG18</accession>
<evidence type="ECO:0000313" key="6">
    <source>
        <dbReference type="Proteomes" id="UP000476176"/>
    </source>
</evidence>
<evidence type="ECO:0000313" key="7">
    <source>
        <dbReference type="Proteomes" id="UP000488956"/>
    </source>
</evidence>
<dbReference type="EMBL" id="QXGC01000101">
    <property type="protein sequence ID" value="KAE9249741.1"/>
    <property type="molecule type" value="Genomic_DNA"/>
</dbReference>
<evidence type="ECO:0000256" key="1">
    <source>
        <dbReference type="SAM" id="Phobius"/>
    </source>
</evidence>
<evidence type="ECO:0000313" key="4">
    <source>
        <dbReference type="EMBL" id="KAE9249741.1"/>
    </source>
</evidence>
<protein>
    <submittedName>
        <fullName evidence="2">Uncharacterized protein</fullName>
    </submittedName>
</protein>
<keyword evidence="1" id="KW-1133">Transmembrane helix</keyword>
<reference evidence="5 6" key="1">
    <citation type="submission" date="2018-09" db="EMBL/GenBank/DDBJ databases">
        <title>Genomic investigation of the strawberry pathogen Phytophthora fragariae indicates pathogenicity is determined by transcriptional variation in three key races.</title>
        <authorList>
            <person name="Adams T.M."/>
            <person name="Armitage A.D."/>
            <person name="Sobczyk M.K."/>
            <person name="Bates H.J."/>
            <person name="Dunwell J.M."/>
            <person name="Nellist C.F."/>
            <person name="Harrison R.J."/>
        </authorList>
    </citation>
    <scope>NUCLEOTIDE SEQUENCE [LARGE SCALE GENOMIC DNA]</scope>
    <source>
        <strain evidence="4 6">BC-23</strain>
        <strain evidence="3 7">ONT-3</strain>
        <strain evidence="2 5">SCRP245</strain>
    </source>
</reference>
<evidence type="ECO:0000313" key="5">
    <source>
        <dbReference type="Proteomes" id="UP000460718"/>
    </source>
</evidence>
<comment type="caution">
    <text evidence="2">The sequence shown here is derived from an EMBL/GenBank/DDBJ whole genome shotgun (WGS) entry which is preliminary data.</text>
</comment>
<proteinExistence type="predicted"/>
<name>A0A6A3HG18_9STRA</name>
<dbReference type="Proteomes" id="UP000460718">
    <property type="component" value="Unassembled WGS sequence"/>
</dbReference>